<keyword evidence="3" id="KW-1185">Reference proteome</keyword>
<dbReference type="Proteomes" id="UP001066276">
    <property type="component" value="Chromosome 9"/>
</dbReference>
<feature type="compositionally biased region" description="Basic and acidic residues" evidence="1">
    <location>
        <begin position="57"/>
        <end position="73"/>
    </location>
</feature>
<comment type="caution">
    <text evidence="2">The sequence shown here is derived from an EMBL/GenBank/DDBJ whole genome shotgun (WGS) entry which is preliminary data.</text>
</comment>
<evidence type="ECO:0008006" key="4">
    <source>
        <dbReference type="Google" id="ProtNLM"/>
    </source>
</evidence>
<organism evidence="2 3">
    <name type="scientific">Pleurodeles waltl</name>
    <name type="common">Iberian ribbed newt</name>
    <dbReference type="NCBI Taxonomy" id="8319"/>
    <lineage>
        <taxon>Eukaryota</taxon>
        <taxon>Metazoa</taxon>
        <taxon>Chordata</taxon>
        <taxon>Craniata</taxon>
        <taxon>Vertebrata</taxon>
        <taxon>Euteleostomi</taxon>
        <taxon>Amphibia</taxon>
        <taxon>Batrachia</taxon>
        <taxon>Caudata</taxon>
        <taxon>Salamandroidea</taxon>
        <taxon>Salamandridae</taxon>
        <taxon>Pleurodelinae</taxon>
        <taxon>Pleurodeles</taxon>
    </lineage>
</organism>
<evidence type="ECO:0000256" key="1">
    <source>
        <dbReference type="SAM" id="MobiDB-lite"/>
    </source>
</evidence>
<proteinExistence type="predicted"/>
<dbReference type="EMBL" id="JANPWB010000013">
    <property type="protein sequence ID" value="KAJ1110311.1"/>
    <property type="molecule type" value="Genomic_DNA"/>
</dbReference>
<evidence type="ECO:0000313" key="3">
    <source>
        <dbReference type="Proteomes" id="UP001066276"/>
    </source>
</evidence>
<accession>A0AAV7N2R2</accession>
<gene>
    <name evidence="2" type="ORF">NDU88_007664</name>
</gene>
<reference evidence="2" key="1">
    <citation type="journal article" date="2022" name="bioRxiv">
        <title>Sequencing and chromosome-scale assembly of the giantPleurodeles waltlgenome.</title>
        <authorList>
            <person name="Brown T."/>
            <person name="Elewa A."/>
            <person name="Iarovenko S."/>
            <person name="Subramanian E."/>
            <person name="Araus A.J."/>
            <person name="Petzold A."/>
            <person name="Susuki M."/>
            <person name="Suzuki K.-i.T."/>
            <person name="Hayashi T."/>
            <person name="Toyoda A."/>
            <person name="Oliveira C."/>
            <person name="Osipova E."/>
            <person name="Leigh N.D."/>
            <person name="Simon A."/>
            <person name="Yun M.H."/>
        </authorList>
    </citation>
    <scope>NUCLEOTIDE SEQUENCE</scope>
    <source>
        <strain evidence="2">20211129_DDA</strain>
        <tissue evidence="2">Liver</tissue>
    </source>
</reference>
<evidence type="ECO:0000313" key="2">
    <source>
        <dbReference type="EMBL" id="KAJ1110311.1"/>
    </source>
</evidence>
<protein>
    <recommendedName>
        <fullName evidence="4">Secreted protein</fullName>
    </recommendedName>
</protein>
<feature type="region of interest" description="Disordered" evidence="1">
    <location>
        <begin position="38"/>
        <end position="73"/>
    </location>
</feature>
<name>A0AAV7N2R2_PLEWA</name>
<sequence length="117" mass="13738">MRESVSFRVLLLLMCEQKSFVDRQTRVRPPSALRSRSCCLDRGRPRPPVPRSLLSWQHDEQPDPYKMKQESREDTHFRNKAVTVKCFSFFRGVVTAKRDCKSVKGFILEVVIRGKRI</sequence>
<dbReference type="AlphaFoldDB" id="A0AAV7N2R2"/>